<dbReference type="OrthoDB" id="10380687at2759"/>
<comment type="caution">
    <text evidence="1">The sequence shown here is derived from an EMBL/GenBank/DDBJ whole genome shotgun (WGS) entry which is preliminary data.</text>
</comment>
<dbReference type="Proteomes" id="UP000055024">
    <property type="component" value="Unassembled WGS sequence"/>
</dbReference>
<evidence type="ECO:0000313" key="2">
    <source>
        <dbReference type="Proteomes" id="UP000055024"/>
    </source>
</evidence>
<evidence type="ECO:0000313" key="1">
    <source>
        <dbReference type="EMBL" id="KRZ08226.1"/>
    </source>
</evidence>
<keyword evidence="2" id="KW-1185">Reference proteome</keyword>
<dbReference type="AlphaFoldDB" id="A0A0V1HDG6"/>
<protein>
    <submittedName>
        <fullName evidence="1">Uncharacterized protein</fullName>
    </submittedName>
</protein>
<name>A0A0V1HDG6_9BILA</name>
<reference evidence="1 2" key="1">
    <citation type="submission" date="2015-01" db="EMBL/GenBank/DDBJ databases">
        <title>Evolution of Trichinella species and genotypes.</title>
        <authorList>
            <person name="Korhonen P.K."/>
            <person name="Edoardo P."/>
            <person name="Giuseppe L.R."/>
            <person name="Gasser R.B."/>
        </authorList>
    </citation>
    <scope>NUCLEOTIDE SEQUENCE [LARGE SCALE GENOMIC DNA]</scope>
    <source>
        <strain evidence="1">ISS1029</strain>
    </source>
</reference>
<proteinExistence type="predicted"/>
<accession>A0A0V1HDG6</accession>
<organism evidence="1 2">
    <name type="scientific">Trichinella zimbabwensis</name>
    <dbReference type="NCBI Taxonomy" id="268475"/>
    <lineage>
        <taxon>Eukaryota</taxon>
        <taxon>Metazoa</taxon>
        <taxon>Ecdysozoa</taxon>
        <taxon>Nematoda</taxon>
        <taxon>Enoplea</taxon>
        <taxon>Dorylaimia</taxon>
        <taxon>Trichinellida</taxon>
        <taxon>Trichinellidae</taxon>
        <taxon>Trichinella</taxon>
    </lineage>
</organism>
<gene>
    <name evidence="1" type="ORF">T11_18434</name>
</gene>
<dbReference type="EMBL" id="JYDP01000090">
    <property type="protein sequence ID" value="KRZ08226.1"/>
    <property type="molecule type" value="Genomic_DNA"/>
</dbReference>
<sequence length="89" mass="10188">MTEIERNAAVPADLSQIGNLNMEELWTAESTWEWLAHEEAFRHEHRALQRRRLVAESRVCSATQQLNPCLRKTGERILAAVNETCSDPT</sequence>